<evidence type="ECO:0008006" key="9">
    <source>
        <dbReference type="Google" id="ProtNLM"/>
    </source>
</evidence>
<proteinExistence type="predicted"/>
<gene>
    <name evidence="7" type="ORF">DOO78_08520</name>
</gene>
<comment type="caution">
    <text evidence="7">The sequence shown here is derived from an EMBL/GenBank/DDBJ whole genome shotgun (WGS) entry which is preliminary data.</text>
</comment>
<keyword evidence="8" id="KW-1185">Reference proteome</keyword>
<dbReference type="RefSeq" id="WP_111469313.1">
    <property type="nucleotide sequence ID" value="NZ_QLIX01000004.1"/>
</dbReference>
<evidence type="ECO:0000256" key="3">
    <source>
        <dbReference type="ARBA" id="ARBA00022519"/>
    </source>
</evidence>
<reference evidence="8" key="1">
    <citation type="submission" date="2018-06" db="EMBL/GenBank/DDBJ databases">
        <authorList>
            <person name="Khan S.A."/>
        </authorList>
    </citation>
    <scope>NUCLEOTIDE SEQUENCE [LARGE SCALE GENOMIC DNA]</scope>
    <source>
        <strain evidence="8">DB-1506</strain>
    </source>
</reference>
<dbReference type="GO" id="GO:0016746">
    <property type="term" value="F:acyltransferase activity"/>
    <property type="evidence" value="ECO:0007669"/>
    <property type="project" value="UniProtKB-KW"/>
</dbReference>
<evidence type="ECO:0000256" key="6">
    <source>
        <dbReference type="ARBA" id="ARBA00023315"/>
    </source>
</evidence>
<sequence length="292" mass="31657">MTPRRWLVGGFDRGVAAAMRHLPTPAGQALAGAIARHVAPRLYPRLDAMARAAVPRLRPDLAPDAAVAALWDATTRTACEVPCYIRLHDEGRVTMRGEAALLALHRDRRPVILAGLHLGNWEILGLAAHRLDIPVAVVHDPPPAAEFRGQLLVRERLRAGARLLPLGREATWPALRAVREGREILYMLVDEVTEGRVMAPRLGRAAPLGGNLVQAVKLARLAGAAILPAYALRLPGPAGDPRFEACFLPPIEVPRTADRAADVAAGTAALDAAITPAVLRHLEQWFPLLYWR</sequence>
<keyword evidence="2" id="KW-1003">Cell membrane</keyword>
<evidence type="ECO:0000256" key="1">
    <source>
        <dbReference type="ARBA" id="ARBA00004533"/>
    </source>
</evidence>
<evidence type="ECO:0000313" key="8">
    <source>
        <dbReference type="Proteomes" id="UP000249065"/>
    </source>
</evidence>
<comment type="subcellular location">
    <subcellularLocation>
        <location evidence="1">Cell inner membrane</location>
    </subcellularLocation>
</comment>
<dbReference type="Pfam" id="PF03279">
    <property type="entry name" value="Lip_A_acyltrans"/>
    <property type="match status" value="1"/>
</dbReference>
<dbReference type="PANTHER" id="PTHR30606:SF10">
    <property type="entry name" value="PHOSPHATIDYLINOSITOL MANNOSIDE ACYLTRANSFERASE"/>
    <property type="match status" value="1"/>
</dbReference>
<dbReference type="CDD" id="cd07984">
    <property type="entry name" value="LPLAT_LABLAT-like"/>
    <property type="match status" value="1"/>
</dbReference>
<evidence type="ECO:0000313" key="7">
    <source>
        <dbReference type="EMBL" id="RAI59625.1"/>
    </source>
</evidence>
<dbReference type="GO" id="GO:0009247">
    <property type="term" value="P:glycolipid biosynthetic process"/>
    <property type="evidence" value="ECO:0007669"/>
    <property type="project" value="UniProtKB-ARBA"/>
</dbReference>
<name>A0A327MAX8_9PROT</name>
<keyword evidence="4" id="KW-0808">Transferase</keyword>
<organism evidence="7 8">
    <name type="scientific">Roseicella frigidaeris</name>
    <dbReference type="NCBI Taxonomy" id="2230885"/>
    <lineage>
        <taxon>Bacteria</taxon>
        <taxon>Pseudomonadati</taxon>
        <taxon>Pseudomonadota</taxon>
        <taxon>Alphaproteobacteria</taxon>
        <taxon>Acetobacterales</taxon>
        <taxon>Roseomonadaceae</taxon>
        <taxon>Roseicella</taxon>
    </lineage>
</organism>
<keyword evidence="3" id="KW-0997">Cell inner membrane</keyword>
<evidence type="ECO:0000256" key="4">
    <source>
        <dbReference type="ARBA" id="ARBA00022679"/>
    </source>
</evidence>
<dbReference type="OrthoDB" id="7463125at2"/>
<evidence type="ECO:0000256" key="5">
    <source>
        <dbReference type="ARBA" id="ARBA00023136"/>
    </source>
</evidence>
<dbReference type="EMBL" id="QLIX01000004">
    <property type="protein sequence ID" value="RAI59625.1"/>
    <property type="molecule type" value="Genomic_DNA"/>
</dbReference>
<keyword evidence="6" id="KW-0012">Acyltransferase</keyword>
<evidence type="ECO:0000256" key="2">
    <source>
        <dbReference type="ARBA" id="ARBA00022475"/>
    </source>
</evidence>
<dbReference type="Proteomes" id="UP000249065">
    <property type="component" value="Unassembled WGS sequence"/>
</dbReference>
<dbReference type="GO" id="GO:0005886">
    <property type="term" value="C:plasma membrane"/>
    <property type="evidence" value="ECO:0007669"/>
    <property type="project" value="UniProtKB-SubCell"/>
</dbReference>
<dbReference type="InterPro" id="IPR004960">
    <property type="entry name" value="LipA_acyltrans"/>
</dbReference>
<protein>
    <recommendedName>
        <fullName evidence="9">Lauroyl acyltransferase</fullName>
    </recommendedName>
</protein>
<keyword evidence="5" id="KW-0472">Membrane</keyword>
<dbReference type="PANTHER" id="PTHR30606">
    <property type="entry name" value="LIPID A BIOSYNTHESIS LAUROYL ACYLTRANSFERASE"/>
    <property type="match status" value="1"/>
</dbReference>
<dbReference type="AlphaFoldDB" id="A0A327MAX8"/>
<accession>A0A327MAX8</accession>